<evidence type="ECO:0000313" key="2">
    <source>
        <dbReference type="EMBL" id="GAT32415.1"/>
    </source>
</evidence>
<sequence>MIRATLLALLIISLGFPGQTQAGEPSWQSLLQLDDLAEAARQKPAAQYYRLTVERSFDPVVVIELSCGDDGTLRIRRTDRKVNEKEGTVSYTRLAEDSTIKASPQAVASFRTLIDGSEFWKAPAADWREPGLDGSTWTLEGVRDGQYRKVTRINPFVAAKFAATAPGWKKLGPERSYAEGLLSAAFAYLWTLGGSPGEMY</sequence>
<dbReference type="Proteomes" id="UP000076023">
    <property type="component" value="Unassembled WGS sequence"/>
</dbReference>
<reference evidence="3" key="1">
    <citation type="journal article" date="2017" name="Genome Announc.">
        <title>Draft Genome Sequence of Terrimicrobium sacchariphilum NM-5T, a Facultative Anaerobic Soil Bacterium of the Class Spartobacteria.</title>
        <authorList>
            <person name="Qiu Y.L."/>
            <person name="Tourlousse D.M."/>
            <person name="Matsuura N."/>
            <person name="Ohashi A."/>
            <person name="Sekiguchi Y."/>
        </authorList>
    </citation>
    <scope>NUCLEOTIDE SEQUENCE [LARGE SCALE GENOMIC DNA]</scope>
    <source>
        <strain evidence="3">NM-5</strain>
    </source>
</reference>
<dbReference type="RefSeq" id="WP_075078250.1">
    <property type="nucleotide sequence ID" value="NZ_BDCO01000002.1"/>
</dbReference>
<dbReference type="STRING" id="690879.TSACC_2813"/>
<dbReference type="InParanoid" id="A0A146G3M0"/>
<dbReference type="OrthoDB" id="185897at2"/>
<gene>
    <name evidence="2" type="ORF">TSACC_2813</name>
</gene>
<keyword evidence="3" id="KW-1185">Reference proteome</keyword>
<name>A0A146G3M0_TERSA</name>
<protein>
    <submittedName>
        <fullName evidence="2">Uncharacterized protein</fullName>
    </submittedName>
</protein>
<evidence type="ECO:0000313" key="3">
    <source>
        <dbReference type="Proteomes" id="UP000076023"/>
    </source>
</evidence>
<feature type="signal peptide" evidence="1">
    <location>
        <begin position="1"/>
        <end position="22"/>
    </location>
</feature>
<evidence type="ECO:0000256" key="1">
    <source>
        <dbReference type="SAM" id="SignalP"/>
    </source>
</evidence>
<feature type="chain" id="PRO_5007524336" evidence="1">
    <location>
        <begin position="23"/>
        <end position="200"/>
    </location>
</feature>
<comment type="caution">
    <text evidence="2">The sequence shown here is derived from an EMBL/GenBank/DDBJ whole genome shotgun (WGS) entry which is preliminary data.</text>
</comment>
<dbReference type="EMBL" id="BDCO01000002">
    <property type="protein sequence ID" value="GAT32415.1"/>
    <property type="molecule type" value="Genomic_DNA"/>
</dbReference>
<organism evidence="2 3">
    <name type="scientific">Terrimicrobium sacchariphilum</name>
    <dbReference type="NCBI Taxonomy" id="690879"/>
    <lineage>
        <taxon>Bacteria</taxon>
        <taxon>Pseudomonadati</taxon>
        <taxon>Verrucomicrobiota</taxon>
        <taxon>Terrimicrobiia</taxon>
        <taxon>Terrimicrobiales</taxon>
        <taxon>Terrimicrobiaceae</taxon>
        <taxon>Terrimicrobium</taxon>
    </lineage>
</organism>
<keyword evidence="1" id="KW-0732">Signal</keyword>
<accession>A0A146G3M0</accession>
<proteinExistence type="predicted"/>
<dbReference type="AlphaFoldDB" id="A0A146G3M0"/>